<dbReference type="GO" id="GO:0050660">
    <property type="term" value="F:flavin adenine dinucleotide binding"/>
    <property type="evidence" value="ECO:0007669"/>
    <property type="project" value="InterPro"/>
</dbReference>
<keyword evidence="4" id="KW-0560">Oxidoreductase</keyword>
<dbReference type="GeneID" id="95376786"/>
<dbReference type="InterPro" id="IPR000172">
    <property type="entry name" value="GMC_OxRdtase_N"/>
</dbReference>
<evidence type="ECO:0000256" key="4">
    <source>
        <dbReference type="ARBA" id="ARBA00023002"/>
    </source>
</evidence>
<evidence type="ECO:0000313" key="10">
    <source>
        <dbReference type="Proteomes" id="UP001527202"/>
    </source>
</evidence>
<evidence type="ECO:0000256" key="1">
    <source>
        <dbReference type="ARBA" id="ARBA00010790"/>
    </source>
</evidence>
<dbReference type="Pfam" id="PF00732">
    <property type="entry name" value="GMC_oxred_N"/>
    <property type="match status" value="1"/>
</dbReference>
<evidence type="ECO:0000256" key="3">
    <source>
        <dbReference type="ARBA" id="ARBA00022827"/>
    </source>
</evidence>
<dbReference type="PANTHER" id="PTHR46056">
    <property type="entry name" value="LONG-CHAIN-ALCOHOL OXIDASE"/>
    <property type="match status" value="1"/>
</dbReference>
<dbReference type="InterPro" id="IPR007867">
    <property type="entry name" value="GMC_OxRtase_C"/>
</dbReference>
<evidence type="ECO:0000259" key="6">
    <source>
        <dbReference type="Pfam" id="PF05199"/>
    </source>
</evidence>
<evidence type="ECO:0000313" key="9">
    <source>
        <dbReference type="Proteomes" id="UP000288943"/>
    </source>
</evidence>
<accession>A0A410WYX9</accession>
<organism evidence="8 9">
    <name type="scientific">Paenibacillus chitinolyticus</name>
    <dbReference type="NCBI Taxonomy" id="79263"/>
    <lineage>
        <taxon>Bacteria</taxon>
        <taxon>Bacillati</taxon>
        <taxon>Bacillota</taxon>
        <taxon>Bacilli</taxon>
        <taxon>Bacillales</taxon>
        <taxon>Paenibacillaceae</taxon>
        <taxon>Paenibacillus</taxon>
    </lineage>
</organism>
<dbReference type="Pfam" id="PF05199">
    <property type="entry name" value="GMC_oxred_C"/>
    <property type="match status" value="1"/>
</dbReference>
<dbReference type="Pfam" id="PF13450">
    <property type="entry name" value="NAD_binding_8"/>
    <property type="match status" value="1"/>
</dbReference>
<evidence type="ECO:0000313" key="8">
    <source>
        <dbReference type="EMBL" id="QAV19543.1"/>
    </source>
</evidence>
<name>A0A410WYX9_9BACL</name>
<dbReference type="RefSeq" id="WP_042226716.1">
    <property type="nucleotide sequence ID" value="NZ_CP026520.1"/>
</dbReference>
<proteinExistence type="inferred from homology"/>
<dbReference type="SUPFAM" id="SSF54373">
    <property type="entry name" value="FAD-linked reductases, C-terminal domain"/>
    <property type="match status" value="1"/>
</dbReference>
<evidence type="ECO:0000259" key="5">
    <source>
        <dbReference type="Pfam" id="PF00732"/>
    </source>
</evidence>
<dbReference type="EMBL" id="JAMDMJ010000013">
    <property type="protein sequence ID" value="MCY9596533.1"/>
    <property type="molecule type" value="Genomic_DNA"/>
</dbReference>
<dbReference type="AlphaFoldDB" id="A0A410WYX9"/>
<dbReference type="Gene3D" id="3.50.50.60">
    <property type="entry name" value="FAD/NAD(P)-binding domain"/>
    <property type="match status" value="2"/>
</dbReference>
<dbReference type="Proteomes" id="UP000288943">
    <property type="component" value="Chromosome"/>
</dbReference>
<dbReference type="OrthoDB" id="9787779at2"/>
<dbReference type="GO" id="GO:0016614">
    <property type="term" value="F:oxidoreductase activity, acting on CH-OH group of donors"/>
    <property type="evidence" value="ECO:0007669"/>
    <property type="project" value="InterPro"/>
</dbReference>
<protein>
    <submittedName>
        <fullName evidence="8">GMC family oxidoreductase</fullName>
    </submittedName>
</protein>
<keyword evidence="3" id="KW-0274">FAD</keyword>
<dbReference type="PANTHER" id="PTHR46056:SF12">
    <property type="entry name" value="LONG-CHAIN-ALCOHOL OXIDASE"/>
    <property type="match status" value="1"/>
</dbReference>
<sequence length="504" mass="55141">MTKQFDVCVIGSGASGSVVSKYLAEKGLEVVIVEQGELIEPGTNIDSVMSHAEKAYARESDGTWGDNGYPWSASAVGGGTIFYAGISFRYKDVDFDAREYVAPDALDPQWPIGYSDLDPYYNKIEQWLGVSGDLNADPFKNSAGTGSLRTAHSYSQQGALIDQAGKELGLHPFPTPLAVNTTDHNGYPGCDNLTSCTDYACPIGAKADSFTRILKPVLKLDHVTLMKNTKALAFHQTDPSKIDSLECLDLATKERFHIRAKQFVLAGNAIQSAALVLRSTNKWWPDGVGNKSGLVGSGLSFKNSEYVSGWVDNHPYEQLNEPLKGLYSTVSITDYYQDPHCHSGLGGLIYEANPWTYYGHEGSGMYVQLECIIADQPMVTNKVRLSNDKEATGVPKIVLDYQTHEWDKRRLSFMIERAGEILTAMGAKQIQCNPSYYYLGSAHLHGTCRAGTDELTSVVDKFGRFHMIDNLFAADGSFMPFAGGVNPTLTIQANALRIAENMSV</sequence>
<reference evidence="8 9" key="1">
    <citation type="submission" date="2018-01" db="EMBL/GenBank/DDBJ databases">
        <title>The whole genome sequencing and assembly of Paenibacillus chitinolyticus KCCM 41400 strain.</title>
        <authorList>
            <person name="Kim J.-Y."/>
            <person name="Park M.-K."/>
            <person name="Lee Y.-J."/>
            <person name="Yi H."/>
            <person name="Bahn Y.-S."/>
            <person name="Kim J.F."/>
            <person name="Lee D.-W."/>
        </authorList>
    </citation>
    <scope>NUCLEOTIDE SEQUENCE [LARGE SCALE GENOMIC DNA]</scope>
    <source>
        <strain evidence="8 9">KCCM 41400</strain>
    </source>
</reference>
<dbReference type="SUPFAM" id="SSF51905">
    <property type="entry name" value="FAD/NAD(P)-binding domain"/>
    <property type="match status" value="1"/>
</dbReference>
<gene>
    <name evidence="7" type="ORF">M5X16_12195</name>
    <name evidence="8" type="ORF">PC41400_18500</name>
</gene>
<reference evidence="7 10" key="2">
    <citation type="submission" date="2022-05" db="EMBL/GenBank/DDBJ databases">
        <title>Genome Sequencing of Bee-Associated Microbes.</title>
        <authorList>
            <person name="Dunlap C."/>
        </authorList>
    </citation>
    <scope>NUCLEOTIDE SEQUENCE [LARGE SCALE GENOMIC DNA]</scope>
    <source>
        <strain evidence="7 10">NRRL B-23120</strain>
    </source>
</reference>
<dbReference type="EMBL" id="CP026520">
    <property type="protein sequence ID" value="QAV19543.1"/>
    <property type="molecule type" value="Genomic_DNA"/>
</dbReference>
<keyword evidence="10" id="KW-1185">Reference proteome</keyword>
<comment type="similarity">
    <text evidence="1">Belongs to the GMC oxidoreductase family.</text>
</comment>
<evidence type="ECO:0000313" key="7">
    <source>
        <dbReference type="EMBL" id="MCY9596533.1"/>
    </source>
</evidence>
<keyword evidence="2" id="KW-0285">Flavoprotein</keyword>
<feature type="domain" description="Glucose-methanol-choline oxidoreductase C-terminal" evidence="6">
    <location>
        <begin position="380"/>
        <end position="495"/>
    </location>
</feature>
<evidence type="ECO:0000256" key="2">
    <source>
        <dbReference type="ARBA" id="ARBA00022630"/>
    </source>
</evidence>
<dbReference type="Proteomes" id="UP001527202">
    <property type="component" value="Unassembled WGS sequence"/>
</dbReference>
<dbReference type="InterPro" id="IPR036188">
    <property type="entry name" value="FAD/NAD-bd_sf"/>
</dbReference>
<feature type="domain" description="Glucose-methanol-choline oxidoreductase N-terminal" evidence="5">
    <location>
        <begin position="68"/>
        <end position="280"/>
    </location>
</feature>
<dbReference type="KEGG" id="pchi:PC41400_18500"/>